<dbReference type="PANTHER" id="PTHR18952:SF18">
    <property type="entry name" value="CARBONIC ANHYDRASE 9"/>
    <property type="match status" value="1"/>
</dbReference>
<reference evidence="3" key="1">
    <citation type="thesis" date="2020" institute="ProQuest LLC" country="789 East Eisenhower Parkway, Ann Arbor, MI, USA">
        <title>Comparative Genomics and Chromosome Evolution.</title>
        <authorList>
            <person name="Mudd A.B."/>
        </authorList>
    </citation>
    <scope>NUCLEOTIDE SEQUENCE</scope>
    <source>
        <strain evidence="3">237g6f4</strain>
        <tissue evidence="3">Blood</tissue>
    </source>
</reference>
<comment type="similarity">
    <text evidence="1">Belongs to the alpha-carbonic anhydrase family.</text>
</comment>
<dbReference type="Proteomes" id="UP000824782">
    <property type="component" value="Unassembled WGS sequence"/>
</dbReference>
<feature type="non-terminal residue" evidence="3">
    <location>
        <position position="1"/>
    </location>
</feature>
<dbReference type="Gene3D" id="3.10.200.10">
    <property type="entry name" value="Alpha carbonic anhydrase"/>
    <property type="match status" value="1"/>
</dbReference>
<evidence type="ECO:0000313" key="4">
    <source>
        <dbReference type="Proteomes" id="UP000824782"/>
    </source>
</evidence>
<dbReference type="AlphaFoldDB" id="A0AAV6YC35"/>
<evidence type="ECO:0000256" key="1">
    <source>
        <dbReference type="ARBA" id="ARBA00010718"/>
    </source>
</evidence>
<dbReference type="PROSITE" id="PS51144">
    <property type="entry name" value="ALPHA_CA_2"/>
    <property type="match status" value="1"/>
</dbReference>
<dbReference type="GO" id="GO:0008270">
    <property type="term" value="F:zinc ion binding"/>
    <property type="evidence" value="ECO:0007669"/>
    <property type="project" value="InterPro"/>
</dbReference>
<dbReference type="Pfam" id="PF00194">
    <property type="entry name" value="Carb_anhydrase"/>
    <property type="match status" value="1"/>
</dbReference>
<gene>
    <name evidence="3" type="ORF">GDO81_029507</name>
</gene>
<dbReference type="PANTHER" id="PTHR18952">
    <property type="entry name" value="CARBONIC ANHYDRASE"/>
    <property type="match status" value="1"/>
</dbReference>
<dbReference type="InterPro" id="IPR023561">
    <property type="entry name" value="Carbonic_anhydrase_a-class"/>
</dbReference>
<organism evidence="3 4">
    <name type="scientific">Engystomops pustulosus</name>
    <name type="common">Tungara frog</name>
    <name type="synonym">Physalaemus pustulosus</name>
    <dbReference type="NCBI Taxonomy" id="76066"/>
    <lineage>
        <taxon>Eukaryota</taxon>
        <taxon>Metazoa</taxon>
        <taxon>Chordata</taxon>
        <taxon>Craniata</taxon>
        <taxon>Vertebrata</taxon>
        <taxon>Euteleostomi</taxon>
        <taxon>Amphibia</taxon>
        <taxon>Batrachia</taxon>
        <taxon>Anura</taxon>
        <taxon>Neobatrachia</taxon>
        <taxon>Hyloidea</taxon>
        <taxon>Leptodactylidae</taxon>
        <taxon>Leiuperinae</taxon>
        <taxon>Engystomops</taxon>
    </lineage>
</organism>
<dbReference type="InterPro" id="IPR036398">
    <property type="entry name" value="CA_dom_sf"/>
</dbReference>
<comment type="caution">
    <text evidence="3">The sequence shown here is derived from an EMBL/GenBank/DDBJ whole genome shotgun (WGS) entry which is preliminary data.</text>
</comment>
<dbReference type="GO" id="GO:0004089">
    <property type="term" value="F:carbonate dehydratase activity"/>
    <property type="evidence" value="ECO:0007669"/>
    <property type="project" value="InterPro"/>
</dbReference>
<dbReference type="GO" id="GO:0005886">
    <property type="term" value="C:plasma membrane"/>
    <property type="evidence" value="ECO:0007669"/>
    <property type="project" value="TreeGrafter"/>
</dbReference>
<dbReference type="InterPro" id="IPR001148">
    <property type="entry name" value="CA_dom"/>
</dbReference>
<sequence>EGAEDNEAYEHLLTHLEEVTDGGQSAEIPGFDIRGLLPQQMDRFFRYNGSLTTPPCLQTVNWTIFNQTVLLSAKQVRSQS</sequence>
<evidence type="ECO:0000259" key="2">
    <source>
        <dbReference type="PROSITE" id="PS51144"/>
    </source>
</evidence>
<keyword evidence="4" id="KW-1185">Reference proteome</keyword>
<dbReference type="EMBL" id="WNYA01079631">
    <property type="protein sequence ID" value="KAG8535074.1"/>
    <property type="molecule type" value="Genomic_DNA"/>
</dbReference>
<name>A0AAV6YC35_ENGPU</name>
<protein>
    <recommendedName>
        <fullName evidence="2">Alpha-carbonic anhydrase domain-containing protein</fullName>
    </recommendedName>
</protein>
<proteinExistence type="inferred from homology"/>
<evidence type="ECO:0000313" key="3">
    <source>
        <dbReference type="EMBL" id="KAG8535074.1"/>
    </source>
</evidence>
<feature type="domain" description="Alpha-carbonic anhydrase" evidence="2">
    <location>
        <begin position="1"/>
        <end position="80"/>
    </location>
</feature>
<accession>A0AAV6YC35</accession>
<dbReference type="SUPFAM" id="SSF51069">
    <property type="entry name" value="Carbonic anhydrase"/>
    <property type="match status" value="1"/>
</dbReference>